<feature type="transmembrane region" description="Helical" evidence="15">
    <location>
        <begin position="520"/>
        <end position="539"/>
    </location>
</feature>
<keyword evidence="12 13" id="KW-0407">Ion channel</keyword>
<dbReference type="EMBL" id="JRKL02004182">
    <property type="protein sequence ID" value="KAF3953200.1"/>
    <property type="molecule type" value="Genomic_DNA"/>
</dbReference>
<comment type="caution">
    <text evidence="18">The sequence shown here is derived from an EMBL/GenBank/DDBJ whole genome shotgun (WGS) entry which is preliminary data.</text>
</comment>
<dbReference type="InterPro" id="IPR001320">
    <property type="entry name" value="Iontro_rcpt_C"/>
</dbReference>
<keyword evidence="7 13" id="KW-0406">Ion transport</keyword>
<evidence type="ECO:0000256" key="14">
    <source>
        <dbReference type="PIRSR" id="PIRSR037090-50"/>
    </source>
</evidence>
<feature type="signal peptide" evidence="16">
    <location>
        <begin position="1"/>
        <end position="24"/>
    </location>
</feature>
<evidence type="ECO:0000256" key="7">
    <source>
        <dbReference type="ARBA" id="ARBA00023065"/>
    </source>
</evidence>
<evidence type="ECO:0000259" key="17">
    <source>
        <dbReference type="SMART" id="SM00079"/>
    </source>
</evidence>
<gene>
    <name evidence="18" type="ORF">CMV_021332</name>
</gene>
<dbReference type="SUPFAM" id="SSF53850">
    <property type="entry name" value="Periplasmic binding protein-like II"/>
    <property type="match status" value="1"/>
</dbReference>
<evidence type="ECO:0000256" key="3">
    <source>
        <dbReference type="ARBA" id="ARBA00022448"/>
    </source>
</evidence>
<comment type="subcellular location">
    <subcellularLocation>
        <location evidence="1">Membrane</location>
        <topology evidence="1">Multi-pass membrane protein</topology>
    </subcellularLocation>
</comment>
<organism evidence="18 19">
    <name type="scientific">Castanea mollissima</name>
    <name type="common">Chinese chestnut</name>
    <dbReference type="NCBI Taxonomy" id="60419"/>
    <lineage>
        <taxon>Eukaryota</taxon>
        <taxon>Viridiplantae</taxon>
        <taxon>Streptophyta</taxon>
        <taxon>Embryophyta</taxon>
        <taxon>Tracheophyta</taxon>
        <taxon>Spermatophyta</taxon>
        <taxon>Magnoliopsida</taxon>
        <taxon>eudicotyledons</taxon>
        <taxon>Gunneridae</taxon>
        <taxon>Pentapetalae</taxon>
        <taxon>rosids</taxon>
        <taxon>fabids</taxon>
        <taxon>Fagales</taxon>
        <taxon>Fagaceae</taxon>
        <taxon>Castanea</taxon>
    </lineage>
</organism>
<keyword evidence="19" id="KW-1185">Reference proteome</keyword>
<dbReference type="OrthoDB" id="5984008at2759"/>
<evidence type="ECO:0000256" key="2">
    <source>
        <dbReference type="ARBA" id="ARBA00008685"/>
    </source>
</evidence>
<dbReference type="PANTHER" id="PTHR18966">
    <property type="entry name" value="IONOTROPIC GLUTAMATE RECEPTOR"/>
    <property type="match status" value="1"/>
</dbReference>
<dbReference type="FunFam" id="3.40.50.2300:FF:000188">
    <property type="entry name" value="Glutamate receptor"/>
    <property type="match status" value="1"/>
</dbReference>
<reference evidence="18" key="1">
    <citation type="submission" date="2020-03" db="EMBL/GenBank/DDBJ databases">
        <title>Castanea mollissima Vanexum genome sequencing.</title>
        <authorList>
            <person name="Staton M."/>
        </authorList>
    </citation>
    <scope>NUCLEOTIDE SEQUENCE</scope>
    <source>
        <tissue evidence="18">Leaf</tissue>
    </source>
</reference>
<dbReference type="SMART" id="SM00079">
    <property type="entry name" value="PBPe"/>
    <property type="match status" value="1"/>
</dbReference>
<keyword evidence="11 13" id="KW-1071">Ligand-gated ion channel</keyword>
<dbReference type="Pfam" id="PF01094">
    <property type="entry name" value="ANF_receptor"/>
    <property type="match status" value="1"/>
</dbReference>
<protein>
    <recommendedName>
        <fullName evidence="13">Glutamate receptor</fullName>
    </recommendedName>
</protein>
<keyword evidence="14" id="KW-1015">Disulfide bond</keyword>
<dbReference type="InterPro" id="IPR001828">
    <property type="entry name" value="ANF_lig-bd_rcpt"/>
</dbReference>
<feature type="disulfide bond" evidence="14">
    <location>
        <begin position="686"/>
        <end position="741"/>
    </location>
</feature>
<dbReference type="Gene3D" id="3.40.50.2300">
    <property type="match status" value="2"/>
</dbReference>
<accession>A0A8J4VF32</accession>
<dbReference type="Proteomes" id="UP000737018">
    <property type="component" value="Unassembled WGS sequence"/>
</dbReference>
<evidence type="ECO:0000256" key="8">
    <source>
        <dbReference type="ARBA" id="ARBA00023136"/>
    </source>
</evidence>
<evidence type="ECO:0000313" key="19">
    <source>
        <dbReference type="Proteomes" id="UP000737018"/>
    </source>
</evidence>
<evidence type="ECO:0000256" key="11">
    <source>
        <dbReference type="ARBA" id="ARBA00023286"/>
    </source>
</evidence>
<dbReference type="InterPro" id="IPR017103">
    <property type="entry name" value="Iontropic_Glu_rcpt_pln"/>
</dbReference>
<feature type="transmembrane region" description="Helical" evidence="15">
    <location>
        <begin position="581"/>
        <end position="599"/>
    </location>
</feature>
<comment type="function">
    <text evidence="13">Glutamate-gated receptor that probably acts as non-selective cation channel.</text>
</comment>
<dbReference type="InterPro" id="IPR015683">
    <property type="entry name" value="Ionotropic_Glu_rcpt"/>
</dbReference>
<dbReference type="FunFam" id="1.10.287.70:FF:000172">
    <property type="entry name" value="Glutamate receptor"/>
    <property type="match status" value="1"/>
</dbReference>
<feature type="transmembrane region" description="Helical" evidence="15">
    <location>
        <begin position="551"/>
        <end position="569"/>
    </location>
</feature>
<dbReference type="Pfam" id="PF00060">
    <property type="entry name" value="Lig_chan"/>
    <property type="match status" value="1"/>
</dbReference>
<evidence type="ECO:0000256" key="16">
    <source>
        <dbReference type="SAM" id="SignalP"/>
    </source>
</evidence>
<keyword evidence="3 13" id="KW-0813">Transport</keyword>
<feature type="chain" id="PRO_5035316377" description="Glutamate receptor" evidence="16">
    <location>
        <begin position="25"/>
        <end position="809"/>
    </location>
</feature>
<evidence type="ECO:0000313" key="18">
    <source>
        <dbReference type="EMBL" id="KAF3953200.1"/>
    </source>
</evidence>
<evidence type="ECO:0000256" key="12">
    <source>
        <dbReference type="ARBA" id="ARBA00023303"/>
    </source>
</evidence>
<feature type="domain" description="Ionotropic glutamate receptor C-terminal" evidence="17">
    <location>
        <begin position="402"/>
        <end position="738"/>
    </location>
</feature>
<name>A0A8J4VF32_9ROSI</name>
<dbReference type="CDD" id="cd13686">
    <property type="entry name" value="GluR_Plant"/>
    <property type="match status" value="1"/>
</dbReference>
<dbReference type="Gene3D" id="3.40.190.10">
    <property type="entry name" value="Periplasmic binding protein-like II"/>
    <property type="match status" value="1"/>
</dbReference>
<keyword evidence="8 13" id="KW-0472">Membrane</keyword>
<dbReference type="GO" id="GO:0015276">
    <property type="term" value="F:ligand-gated monoatomic ion channel activity"/>
    <property type="evidence" value="ECO:0007669"/>
    <property type="project" value="InterPro"/>
</dbReference>
<keyword evidence="4 15" id="KW-0812">Transmembrane</keyword>
<dbReference type="AlphaFoldDB" id="A0A8J4VF32"/>
<keyword evidence="9 13" id="KW-0675">Receptor</keyword>
<keyword evidence="6 15" id="KW-1133">Transmembrane helix</keyword>
<keyword evidence="5 16" id="KW-0732">Signal</keyword>
<comment type="similarity">
    <text evidence="2 13">Belongs to the glutamate-gated ion channel (TC 1.A.10.1) family.</text>
</comment>
<evidence type="ECO:0000256" key="5">
    <source>
        <dbReference type="ARBA" id="ARBA00022729"/>
    </source>
</evidence>
<sequence length="809" mass="90722">MATTLTFTFFTLVLLLVEKATVDGRTGTLGKEHVRGIIGAIIDYSSRIGSSCGLGSHKEPTSASHTGTTYMGRSFSSCRDWNKAQIPVLSFADTTPQWATKKWPFLLQASPNQNAQMKAIAAIIQSWEWHQVTVIYEDNDSLLSEVIPHLSDALLEFGAEISHTVALSPYASSSSLSIELERLKGEQHRVFVVHLSFTLAVRLLERAKEMNMMERDYVWITTEPFTSFIHSLSASSISSMQGIIGVKSYFPQNHPHFQNFYTRFRKNFSLENPEEDKNEPGIFAAQAFDAVQTVCLAMMRSSEGSQPLLDNIMLSEYNGLNGKVQFIDKKVTPAHIFQIINVFGKSYRELGFWSKRKGFSVTTDERTANNTSMRSLEKVYWPGGTWTAPRGWTLPTNANPLRIGVPTKSSFRQFVSVVQDQSKNSTAYEGFAIDLFQAIVGSLPYYLPYNFTPFDGTYDEIVEQKFDAVVGDVAIVAKRFRHAAFTQPYTESGLVMIVPVRIRPQITNRGLLFMKPFTKAMWALIGAIIVYNGFVVWLIERNHNPELKGSASNQIGALLCLAFTSLFSLHGGKLHSNLSRMAMVVWLFVALVITQIYTANLTSILTVQKLEASVNGIESLQYRNAVVGCCRGSFVAKYLVDVLRFHKGNIRTYNSPEEYAHALRSEEIAAAFLEVPFAKLFLAKYCREFITAGPTYKVGGFSYVFPRGSLLLHDVNKALLNVSESGRLLEIEKSMVASEKCVDYVESVEEVSSLSPTTFSVLFMLTGGTSTVALMVYVVFYKLFGHKTIWRHLGVMRNRWTFSPRLIDM</sequence>
<dbReference type="Gene3D" id="1.10.287.70">
    <property type="match status" value="1"/>
</dbReference>
<keyword evidence="10" id="KW-0325">Glycoprotein</keyword>
<dbReference type="InterPro" id="IPR028082">
    <property type="entry name" value="Peripla_BP_I"/>
</dbReference>
<evidence type="ECO:0000256" key="10">
    <source>
        <dbReference type="ARBA" id="ARBA00023180"/>
    </source>
</evidence>
<dbReference type="FunFam" id="3.40.190.10:FF:000054">
    <property type="entry name" value="Glutamate receptor"/>
    <property type="match status" value="1"/>
</dbReference>
<evidence type="ECO:0000256" key="1">
    <source>
        <dbReference type="ARBA" id="ARBA00004141"/>
    </source>
</evidence>
<dbReference type="GO" id="GO:0016020">
    <property type="term" value="C:membrane"/>
    <property type="evidence" value="ECO:0007669"/>
    <property type="project" value="UniProtKB-SubCell"/>
</dbReference>
<evidence type="ECO:0000256" key="6">
    <source>
        <dbReference type="ARBA" id="ARBA00022989"/>
    </source>
</evidence>
<evidence type="ECO:0000256" key="9">
    <source>
        <dbReference type="ARBA" id="ARBA00023170"/>
    </source>
</evidence>
<evidence type="ECO:0000256" key="4">
    <source>
        <dbReference type="ARBA" id="ARBA00022692"/>
    </source>
</evidence>
<evidence type="ECO:0000256" key="15">
    <source>
        <dbReference type="SAM" id="Phobius"/>
    </source>
</evidence>
<proteinExistence type="inferred from homology"/>
<evidence type="ECO:0000256" key="13">
    <source>
        <dbReference type="PIRNR" id="PIRNR037090"/>
    </source>
</evidence>
<feature type="transmembrane region" description="Helical" evidence="15">
    <location>
        <begin position="759"/>
        <end position="781"/>
    </location>
</feature>
<dbReference type="PIRSF" id="PIRSF037090">
    <property type="entry name" value="Iontro_Glu-like_rcpt_pln"/>
    <property type="match status" value="1"/>
</dbReference>
<dbReference type="SUPFAM" id="SSF53822">
    <property type="entry name" value="Periplasmic binding protein-like I"/>
    <property type="match status" value="1"/>
</dbReference>